<dbReference type="AlphaFoldDB" id="A0A109XXT5"/>
<evidence type="ECO:0000259" key="1">
    <source>
        <dbReference type="PROSITE" id="PS50943"/>
    </source>
</evidence>
<accession>A0A109XXT5</accession>
<sequence length="103" mass="11441">MTRTTGTLNVLYDLGLEDAADLTVQAQLAIKLNDLIDQRQLTQAQVAALTGMTQPKVSQIRRYQLQNISLERLMRALVALDQHVEIRVRKARQPDTAGISVTG</sequence>
<dbReference type="PROSITE" id="PS50943">
    <property type="entry name" value="HTH_CROC1"/>
    <property type="match status" value="1"/>
</dbReference>
<dbReference type="CDD" id="cd00093">
    <property type="entry name" value="HTH_XRE"/>
    <property type="match status" value="1"/>
</dbReference>
<dbReference type="SMART" id="SM00530">
    <property type="entry name" value="HTH_XRE"/>
    <property type="match status" value="1"/>
</dbReference>
<organism evidence="2 3">
    <name type="scientific">Alcaligenes xylosoxydans xylosoxydans</name>
    <name type="common">Achromobacter xylosoxidans</name>
    <dbReference type="NCBI Taxonomy" id="85698"/>
    <lineage>
        <taxon>Bacteria</taxon>
        <taxon>Pseudomonadati</taxon>
        <taxon>Pseudomonadota</taxon>
        <taxon>Betaproteobacteria</taxon>
        <taxon>Burkholderiales</taxon>
        <taxon>Alcaligenaceae</taxon>
        <taxon>Achromobacter</taxon>
    </lineage>
</organism>
<evidence type="ECO:0000313" key="3">
    <source>
        <dbReference type="Proteomes" id="UP000060602"/>
    </source>
</evidence>
<dbReference type="Pfam" id="PF13744">
    <property type="entry name" value="HTH_37"/>
    <property type="match status" value="1"/>
</dbReference>
<dbReference type="SUPFAM" id="SSF47413">
    <property type="entry name" value="lambda repressor-like DNA-binding domains"/>
    <property type="match status" value="1"/>
</dbReference>
<dbReference type="Gene3D" id="1.10.260.40">
    <property type="entry name" value="lambda repressor-like DNA-binding domains"/>
    <property type="match status" value="1"/>
</dbReference>
<name>A0A109XXT5_ALCXX</name>
<evidence type="ECO:0000313" key="2">
    <source>
        <dbReference type="EMBL" id="AMG39050.1"/>
    </source>
</evidence>
<reference evidence="3" key="1">
    <citation type="submission" date="2015-12" db="EMBL/GenBank/DDBJ databases">
        <title>FDA dAtabase for Regulatory Grade micrObial Sequences (FDA-ARGOS): Supporting development and validation of Infectious Disease Dx tests.</title>
        <authorList>
            <person name="Case J."/>
            <person name="Tallon L."/>
            <person name="Sadzewicz L."/>
            <person name="Sengamalay N."/>
            <person name="Ott S."/>
            <person name="Godinez A."/>
            <person name="Nagaraj S."/>
            <person name="Nadendla S."/>
            <person name="Sichtig H."/>
        </authorList>
    </citation>
    <scope>NUCLEOTIDE SEQUENCE [LARGE SCALE GENOMIC DNA]</scope>
    <source>
        <strain evidence="3">FDAARGOS_147</strain>
    </source>
</reference>
<dbReference type="InterPro" id="IPR039554">
    <property type="entry name" value="HigA2-like_HTH"/>
</dbReference>
<dbReference type="EMBL" id="CP014060">
    <property type="protein sequence ID" value="AMG39050.1"/>
    <property type="molecule type" value="Genomic_DNA"/>
</dbReference>
<feature type="domain" description="HTH cro/C1-type" evidence="1">
    <location>
        <begin position="32"/>
        <end position="87"/>
    </location>
</feature>
<gene>
    <name evidence="2" type="ORF">AL504_25375</name>
</gene>
<dbReference type="Proteomes" id="UP000060602">
    <property type="component" value="Chromosome"/>
</dbReference>
<dbReference type="InterPro" id="IPR010982">
    <property type="entry name" value="Lambda_DNA-bd_dom_sf"/>
</dbReference>
<protein>
    <submittedName>
        <fullName evidence="2">XRE family transcriptional regulator</fullName>
    </submittedName>
</protein>
<proteinExistence type="predicted"/>
<dbReference type="RefSeq" id="WP_061073595.1">
    <property type="nucleotide sequence ID" value="NZ_CP014060.2"/>
</dbReference>
<dbReference type="InterPro" id="IPR001387">
    <property type="entry name" value="Cro/C1-type_HTH"/>
</dbReference>
<dbReference type="GO" id="GO:0003677">
    <property type="term" value="F:DNA binding"/>
    <property type="evidence" value="ECO:0007669"/>
    <property type="project" value="InterPro"/>
</dbReference>